<evidence type="ECO:0008006" key="3">
    <source>
        <dbReference type="Google" id="ProtNLM"/>
    </source>
</evidence>
<keyword evidence="2" id="KW-1185">Reference proteome</keyword>
<proteinExistence type="predicted"/>
<organism evidence="1 2">
    <name type="scientific">Fusarium langsethiae</name>
    <dbReference type="NCBI Taxonomy" id="179993"/>
    <lineage>
        <taxon>Eukaryota</taxon>
        <taxon>Fungi</taxon>
        <taxon>Dikarya</taxon>
        <taxon>Ascomycota</taxon>
        <taxon>Pezizomycotina</taxon>
        <taxon>Sordariomycetes</taxon>
        <taxon>Hypocreomycetidae</taxon>
        <taxon>Hypocreales</taxon>
        <taxon>Nectriaceae</taxon>
        <taxon>Fusarium</taxon>
    </lineage>
</organism>
<dbReference type="EMBL" id="JXCE01000849">
    <property type="protein sequence ID" value="KPA35879.1"/>
    <property type="molecule type" value="Genomic_DNA"/>
</dbReference>
<evidence type="ECO:0000313" key="1">
    <source>
        <dbReference type="EMBL" id="KPA35879.1"/>
    </source>
</evidence>
<protein>
    <recommendedName>
        <fullName evidence="3">F-box domain-containing protein</fullName>
    </recommendedName>
</protein>
<dbReference type="Proteomes" id="UP000037904">
    <property type="component" value="Unassembled WGS sequence"/>
</dbReference>
<comment type="caution">
    <text evidence="1">The sequence shown here is derived from an EMBL/GenBank/DDBJ whole genome shotgun (WGS) entry which is preliminary data.</text>
</comment>
<evidence type="ECO:0000313" key="2">
    <source>
        <dbReference type="Proteomes" id="UP000037904"/>
    </source>
</evidence>
<feature type="non-terminal residue" evidence="1">
    <location>
        <position position="317"/>
    </location>
</feature>
<reference evidence="1 2" key="1">
    <citation type="submission" date="2015-04" db="EMBL/GenBank/DDBJ databases">
        <title>The draft genome sequence of Fusarium langsethiae, a T-2/HT-2 mycotoxin producer.</title>
        <authorList>
            <person name="Lysoe E."/>
            <person name="Divon H.H."/>
            <person name="Terzi V."/>
            <person name="Orru L."/>
            <person name="Lamontanara A."/>
            <person name="Kolseth A.-K."/>
            <person name="Frandsen R.J."/>
            <person name="Nielsen K."/>
            <person name="Thrane U."/>
        </authorList>
    </citation>
    <scope>NUCLEOTIDE SEQUENCE [LARGE SCALE GENOMIC DNA]</scope>
    <source>
        <strain evidence="1 2">Fl201059</strain>
    </source>
</reference>
<sequence>MASLVNLPVETLHMIGHFLARLSTESLRNLCLANKTFNQICSPWLIYRWGNSQECAEPGIERFVMHLFRRPELRKKVKSLSIGYALAVGVSDLWHVNLDRETLRALAQAAASDIKMEPDHVLTFTKQAILRLLPDEASAEELPLGEVRHFELHHSYKDHPIFFEIPFVFFHLPKVKSLVTSGLCDYHSYLASRRPNCNGSIGPLMFHYASRYAMSLPDASSNIEELEFANIRLTRAGLPTLLLGIRNLKKLSLHPYRDPEGVDPEEDRLWISEHLEICQDSVEEIDLQTEPRGDILDLLTTTPYTPPPRTPYNIHAS</sequence>
<name>A0A0M9EM62_FUSLA</name>
<dbReference type="AlphaFoldDB" id="A0A0M9EM62"/>
<accession>A0A0M9EM62</accession>
<gene>
    <name evidence="1" type="ORF">FLAG1_11388</name>
</gene>